<accession>A0A317MZ28</accession>
<dbReference type="EMBL" id="QGTJ01000002">
    <property type="protein sequence ID" value="PWV64691.1"/>
    <property type="molecule type" value="Genomic_DNA"/>
</dbReference>
<sequence>MSVIAVVDYGMGNLHSVAKALERVAPSARIVLTQDAAVVRAADRVVFPGQGAIGHCMSELARLDLVEPLRQAAHDKPLLGMCLGPQALMTHSDENGGVAGLGVFAGDVRRFPDGLSNPANGERLKIPHMGWSRVQQTAPHPLWAGIEQGARFYFVHSYYLLPQDRGIVAGTTEYGFEFASALASGNVFAAQFHPEKSAAAGLRLLANFAAWDPSRDR</sequence>
<keyword evidence="3 10" id="KW-0028">Amino-acid biosynthesis</keyword>
<keyword evidence="6 10" id="KW-0368">Histidine biosynthesis</keyword>
<dbReference type="PIRSF" id="PIRSF000495">
    <property type="entry name" value="Amidotransf_hisH"/>
    <property type="match status" value="1"/>
</dbReference>
<dbReference type="SUPFAM" id="SSF52317">
    <property type="entry name" value="Class I glutamine amidotransferase-like"/>
    <property type="match status" value="1"/>
</dbReference>
<dbReference type="Gene3D" id="3.40.50.880">
    <property type="match status" value="1"/>
</dbReference>
<dbReference type="Pfam" id="PF00117">
    <property type="entry name" value="GATase"/>
    <property type="match status" value="1"/>
</dbReference>
<dbReference type="GO" id="GO:0005737">
    <property type="term" value="C:cytoplasm"/>
    <property type="evidence" value="ECO:0007669"/>
    <property type="project" value="UniProtKB-SubCell"/>
</dbReference>
<dbReference type="PANTHER" id="PTHR42701">
    <property type="entry name" value="IMIDAZOLE GLYCEROL PHOSPHATE SYNTHASE SUBUNIT HISH"/>
    <property type="match status" value="1"/>
</dbReference>
<dbReference type="EC" id="3.5.1.2" evidence="10"/>
<dbReference type="GO" id="GO:0016829">
    <property type="term" value="F:lyase activity"/>
    <property type="evidence" value="ECO:0007669"/>
    <property type="project" value="UniProtKB-KW"/>
</dbReference>
<dbReference type="AlphaFoldDB" id="A0A317MZ28"/>
<comment type="function">
    <text evidence="10">IGPS catalyzes the conversion of PRFAR and glutamine to IGP, AICAR and glutamate. The HisH subunit catalyzes the hydrolysis of glutamine to glutamate and ammonia as part of the synthesis of IGP and AICAR. The resulting ammonia molecule is channeled to the active site of HisF.</text>
</comment>
<keyword evidence="5 10" id="KW-0315">Glutamine amidotransferase</keyword>
<comment type="subunit">
    <text evidence="10">Heterodimer of HisH and HisF.</text>
</comment>
<dbReference type="InterPro" id="IPR029062">
    <property type="entry name" value="Class_I_gatase-like"/>
</dbReference>
<evidence type="ECO:0000256" key="6">
    <source>
        <dbReference type="ARBA" id="ARBA00023102"/>
    </source>
</evidence>
<protein>
    <recommendedName>
        <fullName evidence="10">Imidazole glycerol phosphate synthase subunit HisH</fullName>
        <ecNumber evidence="10">4.3.2.10</ecNumber>
    </recommendedName>
    <alternativeName>
        <fullName evidence="10">IGP synthase glutaminase subunit</fullName>
        <ecNumber evidence="10">3.5.1.2</ecNumber>
    </alternativeName>
    <alternativeName>
        <fullName evidence="10">IGP synthase subunit HisH</fullName>
    </alternativeName>
    <alternativeName>
        <fullName evidence="10">ImGP synthase subunit HisH</fullName>
        <shortName evidence="10">IGPS subunit HisH</shortName>
    </alternativeName>
</protein>
<dbReference type="PROSITE" id="PS51273">
    <property type="entry name" value="GATASE_TYPE_1"/>
    <property type="match status" value="1"/>
</dbReference>
<gene>
    <name evidence="10" type="primary">hisH</name>
    <name evidence="13" type="ORF">C7443_102343</name>
</gene>
<comment type="subcellular location">
    <subcellularLocation>
        <location evidence="10">Cytoplasm</location>
    </subcellularLocation>
</comment>
<name>A0A317MZ28_9GAMM</name>
<dbReference type="InterPro" id="IPR010139">
    <property type="entry name" value="Imidazole-glycPsynth_HisH"/>
</dbReference>
<keyword evidence="2 10" id="KW-0963">Cytoplasm</keyword>
<feature type="active site" description="Nucleophile" evidence="10 11">
    <location>
        <position position="82"/>
    </location>
</feature>
<evidence type="ECO:0000313" key="14">
    <source>
        <dbReference type="Proteomes" id="UP000246569"/>
    </source>
</evidence>
<dbReference type="OrthoDB" id="9807137at2"/>
<evidence type="ECO:0000256" key="3">
    <source>
        <dbReference type="ARBA" id="ARBA00022605"/>
    </source>
</evidence>
<dbReference type="CDD" id="cd01748">
    <property type="entry name" value="GATase1_IGP_Synthase"/>
    <property type="match status" value="1"/>
</dbReference>
<proteinExistence type="inferred from homology"/>
<dbReference type="GO" id="GO:0000105">
    <property type="term" value="P:L-histidine biosynthetic process"/>
    <property type="evidence" value="ECO:0007669"/>
    <property type="project" value="UniProtKB-UniRule"/>
</dbReference>
<organism evidence="13 14">
    <name type="scientific">Plasticicumulans acidivorans</name>
    <dbReference type="NCBI Taxonomy" id="886464"/>
    <lineage>
        <taxon>Bacteria</taxon>
        <taxon>Pseudomonadati</taxon>
        <taxon>Pseudomonadota</taxon>
        <taxon>Gammaproteobacteria</taxon>
        <taxon>Candidatus Competibacteraceae</taxon>
        <taxon>Plasticicumulans</taxon>
    </lineage>
</organism>
<evidence type="ECO:0000256" key="4">
    <source>
        <dbReference type="ARBA" id="ARBA00022801"/>
    </source>
</evidence>
<evidence type="ECO:0000256" key="10">
    <source>
        <dbReference type="HAMAP-Rule" id="MF_00278"/>
    </source>
</evidence>
<dbReference type="Proteomes" id="UP000246569">
    <property type="component" value="Unassembled WGS sequence"/>
</dbReference>
<comment type="pathway">
    <text evidence="1 10">Amino-acid biosynthesis; L-histidine biosynthesis; L-histidine from 5-phospho-alpha-D-ribose 1-diphosphate: step 5/9.</text>
</comment>
<evidence type="ECO:0000259" key="12">
    <source>
        <dbReference type="Pfam" id="PF00117"/>
    </source>
</evidence>
<dbReference type="NCBIfam" id="TIGR01855">
    <property type="entry name" value="IMP_synth_hisH"/>
    <property type="match status" value="1"/>
</dbReference>
<dbReference type="HAMAP" id="MF_00278">
    <property type="entry name" value="HisH"/>
    <property type="match status" value="1"/>
</dbReference>
<comment type="caution">
    <text evidence="13">The sequence shown here is derived from an EMBL/GenBank/DDBJ whole genome shotgun (WGS) entry which is preliminary data.</text>
</comment>
<comment type="catalytic activity">
    <reaction evidence="8 10">
        <text>5-[(5-phospho-1-deoxy-D-ribulos-1-ylimino)methylamino]-1-(5-phospho-beta-D-ribosyl)imidazole-4-carboxamide + L-glutamine = D-erythro-1-(imidazol-4-yl)glycerol 3-phosphate + 5-amino-1-(5-phospho-beta-D-ribosyl)imidazole-4-carboxamide + L-glutamate + H(+)</text>
        <dbReference type="Rhea" id="RHEA:24793"/>
        <dbReference type="ChEBI" id="CHEBI:15378"/>
        <dbReference type="ChEBI" id="CHEBI:29985"/>
        <dbReference type="ChEBI" id="CHEBI:58278"/>
        <dbReference type="ChEBI" id="CHEBI:58359"/>
        <dbReference type="ChEBI" id="CHEBI:58475"/>
        <dbReference type="ChEBI" id="CHEBI:58525"/>
        <dbReference type="EC" id="4.3.2.10"/>
    </reaction>
</comment>
<evidence type="ECO:0000256" key="11">
    <source>
        <dbReference type="PIRSR" id="PIRSR000495-1"/>
    </source>
</evidence>
<reference evidence="13 14" key="1">
    <citation type="submission" date="2018-05" db="EMBL/GenBank/DDBJ databases">
        <title>Genomic Encyclopedia of Type Strains, Phase IV (KMG-IV): sequencing the most valuable type-strain genomes for metagenomic binning, comparative biology and taxonomic classification.</title>
        <authorList>
            <person name="Goeker M."/>
        </authorList>
    </citation>
    <scope>NUCLEOTIDE SEQUENCE [LARGE SCALE GENOMIC DNA]</scope>
    <source>
        <strain evidence="13 14">DSM 23606</strain>
    </source>
</reference>
<evidence type="ECO:0000256" key="2">
    <source>
        <dbReference type="ARBA" id="ARBA00022490"/>
    </source>
</evidence>
<evidence type="ECO:0000256" key="1">
    <source>
        <dbReference type="ARBA" id="ARBA00005091"/>
    </source>
</evidence>
<dbReference type="PANTHER" id="PTHR42701:SF2">
    <property type="entry name" value="IMIDAZOLE GLYCEROL PHOSPHATE SYNTHASE SUBUNIT HISH 1"/>
    <property type="match status" value="1"/>
</dbReference>
<dbReference type="InterPro" id="IPR017926">
    <property type="entry name" value="GATASE"/>
</dbReference>
<dbReference type="GO" id="GO:0004359">
    <property type="term" value="F:glutaminase activity"/>
    <property type="evidence" value="ECO:0007669"/>
    <property type="project" value="UniProtKB-EC"/>
</dbReference>
<dbReference type="RefSeq" id="WP_110017326.1">
    <property type="nucleotide sequence ID" value="NZ_QGTJ01000002.1"/>
</dbReference>
<feature type="active site" evidence="10 11">
    <location>
        <position position="193"/>
    </location>
</feature>
<evidence type="ECO:0000256" key="5">
    <source>
        <dbReference type="ARBA" id="ARBA00022962"/>
    </source>
</evidence>
<keyword evidence="7 10" id="KW-0456">Lyase</keyword>
<keyword evidence="14" id="KW-1185">Reference proteome</keyword>
<feature type="domain" description="Glutamine amidotransferase" evidence="12">
    <location>
        <begin position="6"/>
        <end position="208"/>
    </location>
</feature>
<evidence type="ECO:0000256" key="7">
    <source>
        <dbReference type="ARBA" id="ARBA00023239"/>
    </source>
</evidence>
<comment type="catalytic activity">
    <reaction evidence="9 10">
        <text>L-glutamine + H2O = L-glutamate + NH4(+)</text>
        <dbReference type="Rhea" id="RHEA:15889"/>
        <dbReference type="ChEBI" id="CHEBI:15377"/>
        <dbReference type="ChEBI" id="CHEBI:28938"/>
        <dbReference type="ChEBI" id="CHEBI:29985"/>
        <dbReference type="ChEBI" id="CHEBI:58359"/>
        <dbReference type="EC" id="3.5.1.2"/>
    </reaction>
</comment>
<evidence type="ECO:0000256" key="8">
    <source>
        <dbReference type="ARBA" id="ARBA00047838"/>
    </source>
</evidence>
<evidence type="ECO:0000313" key="13">
    <source>
        <dbReference type="EMBL" id="PWV64691.1"/>
    </source>
</evidence>
<dbReference type="GO" id="GO:0000107">
    <property type="term" value="F:imidazoleglycerol-phosphate synthase activity"/>
    <property type="evidence" value="ECO:0007669"/>
    <property type="project" value="UniProtKB-UniRule"/>
</dbReference>
<keyword evidence="4 10" id="KW-0378">Hydrolase</keyword>
<feature type="active site" evidence="10 11">
    <location>
        <position position="195"/>
    </location>
</feature>
<dbReference type="UniPathway" id="UPA00031">
    <property type="reaction ID" value="UER00010"/>
</dbReference>
<evidence type="ECO:0000256" key="9">
    <source>
        <dbReference type="ARBA" id="ARBA00049534"/>
    </source>
</evidence>
<dbReference type="EC" id="4.3.2.10" evidence="10"/>